<feature type="region of interest" description="Disordered" evidence="7">
    <location>
        <begin position="149"/>
        <end position="186"/>
    </location>
</feature>
<dbReference type="Gene3D" id="3.20.20.80">
    <property type="entry name" value="Glycosidases"/>
    <property type="match status" value="1"/>
</dbReference>
<evidence type="ECO:0000256" key="3">
    <source>
        <dbReference type="ARBA" id="ARBA00012663"/>
    </source>
</evidence>
<evidence type="ECO:0000313" key="10">
    <source>
        <dbReference type="EMBL" id="CAF1671894.1"/>
    </source>
</evidence>
<dbReference type="GO" id="GO:0006689">
    <property type="term" value="P:ganglioside catabolic process"/>
    <property type="evidence" value="ECO:0007669"/>
    <property type="project" value="TreeGrafter"/>
</dbReference>
<dbReference type="InterPro" id="IPR029018">
    <property type="entry name" value="Hex-like_dom2"/>
</dbReference>
<dbReference type="InterPro" id="IPR025705">
    <property type="entry name" value="Beta_hexosaminidase_sua/sub"/>
</dbReference>
<organism evidence="10 11">
    <name type="scientific">Adineta ricciae</name>
    <name type="common">Rotifer</name>
    <dbReference type="NCBI Taxonomy" id="249248"/>
    <lineage>
        <taxon>Eukaryota</taxon>
        <taxon>Metazoa</taxon>
        <taxon>Spiralia</taxon>
        <taxon>Gnathifera</taxon>
        <taxon>Rotifera</taxon>
        <taxon>Eurotatoria</taxon>
        <taxon>Bdelloidea</taxon>
        <taxon>Adinetida</taxon>
        <taxon>Adinetidae</taxon>
        <taxon>Adineta</taxon>
    </lineage>
</organism>
<dbReference type="PANTHER" id="PTHR22600:SF21">
    <property type="entry name" value="BETA-HEXOSAMINIDASE A"/>
    <property type="match status" value="1"/>
</dbReference>
<dbReference type="AlphaFoldDB" id="A0A816G8I4"/>
<proteinExistence type="inferred from homology"/>
<comment type="similarity">
    <text evidence="2">Belongs to the glycosyl hydrolase 20 family.</text>
</comment>
<protein>
    <recommendedName>
        <fullName evidence="3">beta-N-acetylhexosaminidase</fullName>
        <ecNumber evidence="3">3.2.1.52</ecNumber>
    </recommendedName>
</protein>
<dbReference type="SUPFAM" id="SSF51445">
    <property type="entry name" value="(Trans)glycosidases"/>
    <property type="match status" value="1"/>
</dbReference>
<feature type="non-terminal residue" evidence="10">
    <location>
        <position position="1"/>
    </location>
</feature>
<gene>
    <name evidence="10" type="ORF">XAT740_LOCUS58842</name>
</gene>
<feature type="non-terminal residue" evidence="10">
    <location>
        <position position="297"/>
    </location>
</feature>
<dbReference type="SUPFAM" id="SSF55545">
    <property type="entry name" value="beta-N-acetylhexosaminidase-like domain"/>
    <property type="match status" value="1"/>
</dbReference>
<dbReference type="Pfam" id="PF14845">
    <property type="entry name" value="Glycohydro_20b2"/>
    <property type="match status" value="1"/>
</dbReference>
<name>A0A816G8I4_ADIRI</name>
<dbReference type="Pfam" id="PF00728">
    <property type="entry name" value="Glyco_hydro_20"/>
    <property type="match status" value="1"/>
</dbReference>
<keyword evidence="11" id="KW-1185">Reference proteome</keyword>
<dbReference type="GO" id="GO:0005764">
    <property type="term" value="C:lysosome"/>
    <property type="evidence" value="ECO:0007669"/>
    <property type="project" value="TreeGrafter"/>
</dbReference>
<feature type="domain" description="Beta-hexosaminidase eukaryotic type N-terminal" evidence="9">
    <location>
        <begin position="184"/>
        <end position="297"/>
    </location>
</feature>
<dbReference type="PRINTS" id="PR00738">
    <property type="entry name" value="GLHYDRLASE20"/>
</dbReference>
<evidence type="ECO:0000256" key="5">
    <source>
        <dbReference type="ARBA" id="ARBA00023180"/>
    </source>
</evidence>
<evidence type="ECO:0000313" key="11">
    <source>
        <dbReference type="Proteomes" id="UP000663828"/>
    </source>
</evidence>
<evidence type="ECO:0000256" key="4">
    <source>
        <dbReference type="ARBA" id="ARBA00022801"/>
    </source>
</evidence>
<evidence type="ECO:0000259" key="8">
    <source>
        <dbReference type="Pfam" id="PF00728"/>
    </source>
</evidence>
<dbReference type="GO" id="GO:0004563">
    <property type="term" value="F:beta-N-acetylhexosaminidase activity"/>
    <property type="evidence" value="ECO:0007669"/>
    <property type="project" value="UniProtKB-EC"/>
</dbReference>
<dbReference type="Gene3D" id="3.30.379.10">
    <property type="entry name" value="Chitobiase/beta-hexosaminidase domain 2-like"/>
    <property type="match status" value="1"/>
</dbReference>
<evidence type="ECO:0000256" key="7">
    <source>
        <dbReference type="SAM" id="MobiDB-lite"/>
    </source>
</evidence>
<comment type="caution">
    <text evidence="10">The sequence shown here is derived from an EMBL/GenBank/DDBJ whole genome shotgun (WGS) entry which is preliminary data.</text>
</comment>
<keyword evidence="4" id="KW-0378">Hydrolase</keyword>
<sequence length="297" mass="33308">AGQGYNVILSSPWYLNYISYGKYDTNTSVMNLEFFKYYEVEPLREFNGSDEAKKRILGGEACMWGEFVDGTNLLSRLWPKASAVAERLWSAASVNKSEDAQFRLDVHRCRLLRRGIPAQPLLNGYCGNYELGMGRSMINYPAFNYENSNSNDSTTTATTATLPQSSTDRPSSASGGQRSPPNAVWPHPQQINASLDLLYIRPNKLTVNSNIRNCDIISNATQRYNKLFFPPKLTMHEPPSSADNILQSVSLNIRDGGQCEQYIQQTSNETYTLTISQQIAIVESTTIWGLLRGLETF</sequence>
<dbReference type="InterPro" id="IPR017853">
    <property type="entry name" value="GH"/>
</dbReference>
<evidence type="ECO:0000259" key="9">
    <source>
        <dbReference type="Pfam" id="PF14845"/>
    </source>
</evidence>
<dbReference type="GO" id="GO:0016020">
    <property type="term" value="C:membrane"/>
    <property type="evidence" value="ECO:0007669"/>
    <property type="project" value="TreeGrafter"/>
</dbReference>
<accession>A0A816G8I4</accession>
<evidence type="ECO:0000256" key="2">
    <source>
        <dbReference type="ARBA" id="ARBA00006285"/>
    </source>
</evidence>
<feature type="domain" description="Glycoside hydrolase family 20 catalytic" evidence="8">
    <location>
        <begin position="3"/>
        <end position="91"/>
    </location>
</feature>
<dbReference type="EMBL" id="CAJNOR010013175">
    <property type="protein sequence ID" value="CAF1671894.1"/>
    <property type="molecule type" value="Genomic_DNA"/>
</dbReference>
<dbReference type="GO" id="GO:0005975">
    <property type="term" value="P:carbohydrate metabolic process"/>
    <property type="evidence" value="ECO:0007669"/>
    <property type="project" value="InterPro"/>
</dbReference>
<evidence type="ECO:0000256" key="6">
    <source>
        <dbReference type="ARBA" id="ARBA00023295"/>
    </source>
</evidence>
<keyword evidence="6" id="KW-0326">Glycosidase</keyword>
<comment type="catalytic activity">
    <reaction evidence="1">
        <text>Hydrolysis of terminal non-reducing N-acetyl-D-hexosamine residues in N-acetyl-beta-D-hexosaminides.</text>
        <dbReference type="EC" id="3.2.1.52"/>
    </reaction>
</comment>
<keyword evidence="5" id="KW-0325">Glycoprotein</keyword>
<dbReference type="PANTHER" id="PTHR22600">
    <property type="entry name" value="BETA-HEXOSAMINIDASE"/>
    <property type="match status" value="1"/>
</dbReference>
<dbReference type="InterPro" id="IPR029019">
    <property type="entry name" value="HEX_eukaryotic_N"/>
</dbReference>
<dbReference type="GO" id="GO:0030203">
    <property type="term" value="P:glycosaminoglycan metabolic process"/>
    <property type="evidence" value="ECO:0007669"/>
    <property type="project" value="TreeGrafter"/>
</dbReference>
<dbReference type="InterPro" id="IPR015883">
    <property type="entry name" value="Glyco_hydro_20_cat"/>
</dbReference>
<dbReference type="EC" id="3.2.1.52" evidence="3"/>
<reference evidence="10" key="1">
    <citation type="submission" date="2021-02" db="EMBL/GenBank/DDBJ databases">
        <authorList>
            <person name="Nowell W R."/>
        </authorList>
    </citation>
    <scope>NUCLEOTIDE SEQUENCE</scope>
</reference>
<evidence type="ECO:0000256" key="1">
    <source>
        <dbReference type="ARBA" id="ARBA00001231"/>
    </source>
</evidence>
<dbReference type="Proteomes" id="UP000663828">
    <property type="component" value="Unassembled WGS sequence"/>
</dbReference>
<feature type="compositionally biased region" description="Polar residues" evidence="7">
    <location>
        <begin position="162"/>
        <end position="180"/>
    </location>
</feature>